<protein>
    <submittedName>
        <fullName evidence="1">Uncharacterized protein</fullName>
    </submittedName>
</protein>
<name>A0A073KJG4_9BACI</name>
<proteinExistence type="predicted"/>
<accession>A0A073KJG4</accession>
<evidence type="ECO:0000313" key="2">
    <source>
        <dbReference type="Proteomes" id="UP000027778"/>
    </source>
</evidence>
<dbReference type="Proteomes" id="UP000027778">
    <property type="component" value="Unassembled WGS sequence"/>
</dbReference>
<sequence length="72" mass="8500">MCNEIKIEKSELNIVHVFDVPHSLLFSMWTEPEHLFPTEQLTVFLFQETLPLTCSNWQITIIVFLEDYLSSL</sequence>
<keyword evidence="2" id="KW-1185">Reference proteome</keyword>
<dbReference type="EMBL" id="JOTM01000031">
    <property type="protein sequence ID" value="KEK22448.1"/>
    <property type="molecule type" value="Genomic_DNA"/>
</dbReference>
<comment type="caution">
    <text evidence="1">The sequence shown here is derived from an EMBL/GenBank/DDBJ whole genome shotgun (WGS) entry which is preliminary data.</text>
</comment>
<reference evidence="1 2" key="1">
    <citation type="submission" date="2014-06" db="EMBL/GenBank/DDBJ databases">
        <title>Draft genome sequence of Bacillus gaemokensis JCM 15801 (MCCC 1A00707).</title>
        <authorList>
            <person name="Lai Q."/>
            <person name="Liu Y."/>
            <person name="Shao Z."/>
        </authorList>
    </citation>
    <scope>NUCLEOTIDE SEQUENCE [LARGE SCALE GENOMIC DNA]</scope>
    <source>
        <strain evidence="1 2">JCM 15801</strain>
    </source>
</reference>
<evidence type="ECO:0000313" key="1">
    <source>
        <dbReference type="EMBL" id="KEK22448.1"/>
    </source>
</evidence>
<gene>
    <name evidence="1" type="ORF">BAGA_19420</name>
</gene>
<organism evidence="1 2">
    <name type="scientific">Bacillus gaemokensis</name>
    <dbReference type="NCBI Taxonomy" id="574375"/>
    <lineage>
        <taxon>Bacteria</taxon>
        <taxon>Bacillati</taxon>
        <taxon>Bacillota</taxon>
        <taxon>Bacilli</taxon>
        <taxon>Bacillales</taxon>
        <taxon>Bacillaceae</taxon>
        <taxon>Bacillus</taxon>
        <taxon>Bacillus cereus group</taxon>
    </lineage>
</organism>
<dbReference type="AlphaFoldDB" id="A0A073KJG4"/>